<dbReference type="Proteomes" id="UP000808906">
    <property type="component" value="Unassembled WGS sequence"/>
</dbReference>
<reference evidence="1" key="1">
    <citation type="submission" date="2019-11" db="EMBL/GenBank/DDBJ databases">
        <title>Spread of Macrolides and rifampicin resistant Rhodococcus equi in clinical isolates in the USA.</title>
        <authorList>
            <person name="Alvarez-Narvaez S."/>
            <person name="Huber L."/>
            <person name="Cohen N.D."/>
            <person name="Slovis N."/>
            <person name="Greiter M."/>
            <person name="Giguere S."/>
            <person name="Hart K."/>
        </authorList>
    </citation>
    <scope>NUCLEOTIDE SEQUENCE</scope>
    <source>
        <strain evidence="1">Lh_17</strain>
    </source>
</reference>
<accession>A0A9Q2PFK5</accession>
<dbReference type="Gene3D" id="1.10.10.10">
    <property type="entry name" value="Winged helix-like DNA-binding domain superfamily/Winged helix DNA-binding domain"/>
    <property type="match status" value="1"/>
</dbReference>
<evidence type="ECO:0000313" key="2">
    <source>
        <dbReference type="Proteomes" id="UP000808906"/>
    </source>
</evidence>
<dbReference type="EMBL" id="WUXR01000017">
    <property type="protein sequence ID" value="MBM4567962.1"/>
    <property type="molecule type" value="Genomic_DNA"/>
</dbReference>
<name>A0A9Q2PFK5_RHOHA</name>
<comment type="caution">
    <text evidence="1">The sequence shown here is derived from an EMBL/GenBank/DDBJ whole genome shotgun (WGS) entry which is preliminary data.</text>
</comment>
<dbReference type="AlphaFoldDB" id="A0A9Q2PFK5"/>
<gene>
    <name evidence="1" type="ORF">GS441_21845</name>
</gene>
<organism evidence="1 2">
    <name type="scientific">Rhodococcus hoagii</name>
    <name type="common">Corynebacterium equii</name>
    <dbReference type="NCBI Taxonomy" id="43767"/>
    <lineage>
        <taxon>Bacteria</taxon>
        <taxon>Bacillati</taxon>
        <taxon>Actinomycetota</taxon>
        <taxon>Actinomycetes</taxon>
        <taxon>Mycobacteriales</taxon>
        <taxon>Nocardiaceae</taxon>
        <taxon>Prescottella</taxon>
    </lineage>
</organism>
<proteinExistence type="predicted"/>
<protein>
    <submittedName>
        <fullName evidence="1">Uncharacterized protein</fullName>
    </submittedName>
</protein>
<dbReference type="InterPro" id="IPR036388">
    <property type="entry name" value="WH-like_DNA-bd_sf"/>
</dbReference>
<sequence>MQCSQPDCTKPARRRGQCDAHYETWRVRQHAYGRFESKYVDAGPAREHVAKLRAAGVGTRRINELSGVGRNAIRYLGITRAGRAEPSQRILRTTAERLLAVPIPAAPLELLAPSSIIDATGTIRRLRALVAAGHSQRSIADRLGVSQSALCDLMHRTHCTVRNRDVVAALFAELEHQPGTNGRARRRGVQLGWALPLEWDEDTIDDPSAEPVRARRGGRIDTEANRREAAALAAEGMEPNAIAHELGVHERTVERYLAVAS</sequence>
<evidence type="ECO:0000313" key="1">
    <source>
        <dbReference type="EMBL" id="MBM4567962.1"/>
    </source>
</evidence>